<feature type="domain" description="G-protein coupled receptors family 3 profile" evidence="9">
    <location>
        <begin position="618"/>
        <end position="870"/>
    </location>
</feature>
<evidence type="ECO:0000259" key="9">
    <source>
        <dbReference type="PROSITE" id="PS50259"/>
    </source>
</evidence>
<dbReference type="Proteomes" id="UP001259832">
    <property type="component" value="Unassembled WGS sequence"/>
</dbReference>
<dbReference type="Pfam" id="PF12697">
    <property type="entry name" value="Abhydrolase_6"/>
    <property type="match status" value="1"/>
</dbReference>
<keyword evidence="10" id="KW-0675">Receptor</keyword>
<dbReference type="InterPro" id="IPR051601">
    <property type="entry name" value="Serine_prot/Carboxylest_S33"/>
</dbReference>
<feature type="transmembrane region" description="Helical" evidence="8">
    <location>
        <begin position="813"/>
        <end position="835"/>
    </location>
</feature>
<reference evidence="10" key="1">
    <citation type="submission" date="2023-08" db="EMBL/GenBank/DDBJ databases">
        <title>Reference Genome Resource for the Citrus Pathogen Phytophthora citrophthora.</title>
        <authorList>
            <person name="Moller H."/>
            <person name="Coetzee B."/>
            <person name="Rose L.J."/>
            <person name="Van Niekerk J.M."/>
        </authorList>
    </citation>
    <scope>NUCLEOTIDE SEQUENCE</scope>
    <source>
        <strain evidence="10">STE-U-9442</strain>
    </source>
</reference>
<comment type="subcellular location">
    <subcellularLocation>
        <location evidence="1">Membrane</location>
        <topology evidence="1">Multi-pass membrane protein</topology>
    </subcellularLocation>
</comment>
<dbReference type="CDD" id="cd15047">
    <property type="entry name" value="7tmC_GABA-B-like"/>
    <property type="match status" value="1"/>
</dbReference>
<feature type="transmembrane region" description="Helical" evidence="8">
    <location>
        <begin position="689"/>
        <end position="709"/>
    </location>
</feature>
<dbReference type="PRINTS" id="PR01176">
    <property type="entry name" value="GABABRECEPTR"/>
</dbReference>
<proteinExistence type="inferred from homology"/>
<dbReference type="GO" id="GO:0004930">
    <property type="term" value="F:G protein-coupled receptor activity"/>
    <property type="evidence" value="ECO:0007669"/>
    <property type="project" value="InterPro"/>
</dbReference>
<dbReference type="EMBL" id="JASMQC010000025">
    <property type="protein sequence ID" value="KAK1934675.1"/>
    <property type="molecule type" value="Genomic_DNA"/>
</dbReference>
<evidence type="ECO:0000313" key="10">
    <source>
        <dbReference type="EMBL" id="KAK1934675.1"/>
    </source>
</evidence>
<feature type="transmembrane region" description="Helical" evidence="8">
    <location>
        <begin position="621"/>
        <end position="642"/>
    </location>
</feature>
<dbReference type="Pfam" id="PF00003">
    <property type="entry name" value="7tm_3"/>
    <property type="match status" value="1"/>
</dbReference>
<feature type="region of interest" description="Disordered" evidence="7">
    <location>
        <begin position="879"/>
        <end position="938"/>
    </location>
</feature>
<feature type="compositionally biased region" description="Polar residues" evidence="7">
    <location>
        <begin position="879"/>
        <end position="897"/>
    </location>
</feature>
<dbReference type="InterPro" id="IPR000073">
    <property type="entry name" value="AB_hydrolase_1"/>
</dbReference>
<dbReference type="GO" id="GO:0016787">
    <property type="term" value="F:hydrolase activity"/>
    <property type="evidence" value="ECO:0007669"/>
    <property type="project" value="UniProtKB-KW"/>
</dbReference>
<dbReference type="PROSITE" id="PS50259">
    <property type="entry name" value="G_PROTEIN_RECEP_F3_4"/>
    <property type="match status" value="1"/>
</dbReference>
<feature type="transmembrane region" description="Helical" evidence="8">
    <location>
        <begin position="841"/>
        <end position="864"/>
    </location>
</feature>
<keyword evidence="3 8" id="KW-0812">Transmembrane</keyword>
<comment type="caution">
    <text evidence="10">The sequence shown here is derived from an EMBL/GenBank/DDBJ whole genome shotgun (WGS) entry which is preliminary data.</text>
</comment>
<evidence type="ECO:0000256" key="4">
    <source>
        <dbReference type="ARBA" id="ARBA00022801"/>
    </source>
</evidence>
<dbReference type="InterPro" id="IPR017978">
    <property type="entry name" value="GPCR_3_C"/>
</dbReference>
<protein>
    <submittedName>
        <fullName evidence="10">Gamma-aminobutyric acid type B receptor subunit 2</fullName>
    </submittedName>
</protein>
<keyword evidence="4" id="KW-0378">Hydrolase</keyword>
<comment type="similarity">
    <text evidence="2">Belongs to the peptidase S33 family.</text>
</comment>
<dbReference type="SUPFAM" id="SSF53474">
    <property type="entry name" value="alpha/beta-Hydrolases"/>
    <property type="match status" value="1"/>
</dbReference>
<evidence type="ECO:0000256" key="3">
    <source>
        <dbReference type="ARBA" id="ARBA00022692"/>
    </source>
</evidence>
<feature type="transmembrane region" description="Helical" evidence="8">
    <location>
        <begin position="721"/>
        <end position="745"/>
    </location>
</feature>
<evidence type="ECO:0000256" key="6">
    <source>
        <dbReference type="ARBA" id="ARBA00023136"/>
    </source>
</evidence>
<organism evidence="10 11">
    <name type="scientific">Phytophthora citrophthora</name>
    <dbReference type="NCBI Taxonomy" id="4793"/>
    <lineage>
        <taxon>Eukaryota</taxon>
        <taxon>Sar</taxon>
        <taxon>Stramenopiles</taxon>
        <taxon>Oomycota</taxon>
        <taxon>Peronosporomycetes</taxon>
        <taxon>Peronosporales</taxon>
        <taxon>Peronosporaceae</taxon>
        <taxon>Phytophthora</taxon>
    </lineage>
</organism>
<sequence length="1293" mass="142992">MNSPPLIVALVAPNELLGTCLDNAWAASVSKSLSISATDRDSFGTLVHPYLHGALSAPRFRVNDQRTARPRDELYQEDCMAADSLFYGIGARIDDNGDIIEPGRVNGSLVMEIDTWSSHSLSTIVVAIIAQELLGYEVSFFQASGSVDMTQRMSSVRTGTCAPTHVNVEVWLDAATQRALAVYYNESSFVGGIGYDGLSGLFASTSLINTGLSATPSFSADFWRDYRDKDALIHELRASILFNNPKHYPPAESGCADGVLGCKKSCSKSKACTLREARNRECLVVIMMDASYDVGYLQAAMSNNDIPAYFCFLGISGAATYVSEALANNIPVAFYNYQPDEFFQHHAGKIERVALPWATPERTALHTGDYGENGYGEATNNPVRADFPRVLLGKYLAKLLTSSDGGIASLMNMLTIQEKDLDSLLSRYDELRTAGKLSKTESYFTAACNWLREPENYGIWSQWLEPLPNCEYDTHYSFTLDGCNPSTNEDKSFPRRAKFYWRTPRPENSQLPYNCDPYHLPNSGLPSTLVISRSCLWLTQNVNTWLIWASLGTQPICDTSYYTYDVSECASSGLREVTYRWLLPDSTNASLSSECTDGKTLPEPVFIDCEYVPYSTAASKAVFVLAALISCVLLLLIGFVVYERDQPIVKRSQYQFLVTMLTGGVLMCCATVMYSGTPSRVVCALRPALVSWAFTLIFGSLVVKSMRVYRVFLSSAMKRVVLSAGTMMKVLAGFLVVDIIVLVSWELVSPSKAILKAEAAAEIGGLDVERLRCASSSSVFVGLLFFWKAVMLFGGLYLSILIRKVSSDFQESVWIFASACVVLFSSLLLLPMGYFVTLSAVAFFLFFSFIVLSATMLVIGLMLVPKMLRLRELATTSGRSEVSKSTTKENGQASSGSEADGQVAPLPLRSGTSGGSRRGSRRSSNSKPSKNGKSDAVRVSLRVPSTVRKASIKVAPLTKQCDHETSQWTFWLGSASWSRHSQVQLAVEVWSFGWERYSALARREKSTLSYRVFEDTSSGTEPTKTALVMHGILGNKLNWRTFSQKLTKANPDWRFVCLDLRGHGDSPSFSEPHNLEACADDVFKLAAHLKVEPTAVLGHSFGGKVALTYLQQCMKQDRAPPSKVWVLDSLPGTGDTDYASRDLTNSIETILPVVKKIPLPIRSKAQLVKDLQGYGVALGEAQWLTTNLRLTSKSPELYEWKMDVDVIEQLFCSFLASDLWPIVDEPPATEGKDVEIHFVHASKNNMWTPELLDRLDAQQENQVYHHLLEKSGHWVHIDNPVGLMKIIETYMLQ</sequence>
<feature type="transmembrane region" description="Helical" evidence="8">
    <location>
        <begin position="654"/>
        <end position="677"/>
    </location>
</feature>
<evidence type="ECO:0000256" key="5">
    <source>
        <dbReference type="ARBA" id="ARBA00022989"/>
    </source>
</evidence>
<dbReference type="PANTHER" id="PTHR43248">
    <property type="entry name" value="2-SUCCINYL-6-HYDROXY-2,4-CYCLOHEXADIENE-1-CARBOXYLATE SYNTHASE"/>
    <property type="match status" value="1"/>
</dbReference>
<dbReference type="Gene3D" id="3.40.50.1820">
    <property type="entry name" value="alpha/beta hydrolase"/>
    <property type="match status" value="1"/>
</dbReference>
<evidence type="ECO:0000256" key="2">
    <source>
        <dbReference type="ARBA" id="ARBA00010088"/>
    </source>
</evidence>
<dbReference type="InterPro" id="IPR029058">
    <property type="entry name" value="AB_hydrolase_fold"/>
</dbReference>
<evidence type="ECO:0000256" key="8">
    <source>
        <dbReference type="SAM" id="Phobius"/>
    </source>
</evidence>
<evidence type="ECO:0000313" key="11">
    <source>
        <dbReference type="Proteomes" id="UP001259832"/>
    </source>
</evidence>
<keyword evidence="11" id="KW-1185">Reference proteome</keyword>
<keyword evidence="6 8" id="KW-0472">Membrane</keyword>
<gene>
    <name evidence="10" type="ORF">P3T76_011284</name>
</gene>
<feature type="transmembrane region" description="Helical" evidence="8">
    <location>
        <begin position="779"/>
        <end position="801"/>
    </location>
</feature>
<feature type="compositionally biased region" description="Low complexity" evidence="7">
    <location>
        <begin position="922"/>
        <end position="931"/>
    </location>
</feature>
<evidence type="ECO:0000256" key="7">
    <source>
        <dbReference type="SAM" id="MobiDB-lite"/>
    </source>
</evidence>
<dbReference type="GO" id="GO:0016020">
    <property type="term" value="C:membrane"/>
    <property type="evidence" value="ECO:0007669"/>
    <property type="project" value="UniProtKB-SubCell"/>
</dbReference>
<name>A0AAD9GA95_9STRA</name>
<accession>A0AAD9GA95</accession>
<keyword evidence="5 8" id="KW-1133">Transmembrane helix</keyword>
<dbReference type="PANTHER" id="PTHR43248:SF3">
    <property type="entry name" value="AB HYDROLASE-1 DOMAIN-CONTAINING PROTEIN"/>
    <property type="match status" value="1"/>
</dbReference>
<evidence type="ECO:0000256" key="1">
    <source>
        <dbReference type="ARBA" id="ARBA00004141"/>
    </source>
</evidence>